<evidence type="ECO:0000313" key="7">
    <source>
        <dbReference type="Proteomes" id="UP000051841"/>
    </source>
</evidence>
<dbReference type="EC" id="2.7.1.-" evidence="5"/>
<dbReference type="GO" id="GO:0000215">
    <property type="term" value="F:tRNA 2'-phosphotransferase activity"/>
    <property type="evidence" value="ECO:0007669"/>
    <property type="project" value="TreeGrafter"/>
</dbReference>
<keyword evidence="3 5" id="KW-0520">NAD</keyword>
<dbReference type="InterPro" id="IPR042081">
    <property type="entry name" value="RNA_2'-PTrans_C"/>
</dbReference>
<dbReference type="AlphaFoldDB" id="A0A0R2HM45"/>
<dbReference type="EMBL" id="JQBL01000004">
    <property type="protein sequence ID" value="KRN50903.1"/>
    <property type="molecule type" value="Genomic_DNA"/>
</dbReference>
<dbReference type="PATRIC" id="fig|1410657.5.peg.1446"/>
<comment type="function">
    <text evidence="4 5">Removes the 2'-phosphate from RNA via an intermediate in which the phosphate is ADP-ribosylated by NAD followed by a presumed transesterification to release the RNA and generate ADP-ribose 1''-2''-cyclic phosphate (APPR&gt;P). May function as an ADP-ribosylase.</text>
</comment>
<dbReference type="InterPro" id="IPR002745">
    <property type="entry name" value="Ptrans_KptA/Tpt1"/>
</dbReference>
<evidence type="ECO:0000256" key="1">
    <source>
        <dbReference type="ARBA" id="ARBA00009836"/>
    </source>
</evidence>
<dbReference type="GO" id="GO:0006388">
    <property type="term" value="P:tRNA splicing, via endonucleolytic cleavage and ligation"/>
    <property type="evidence" value="ECO:0007669"/>
    <property type="project" value="UniProtKB-UniRule"/>
</dbReference>
<accession>A0A0R2HM45</accession>
<dbReference type="Proteomes" id="UP000051841">
    <property type="component" value="Unassembled WGS sequence"/>
</dbReference>
<dbReference type="SUPFAM" id="SSF56399">
    <property type="entry name" value="ADP-ribosylation"/>
    <property type="match status" value="1"/>
</dbReference>
<evidence type="ECO:0000256" key="2">
    <source>
        <dbReference type="ARBA" id="ARBA00022679"/>
    </source>
</evidence>
<comment type="similarity">
    <text evidence="1 5">Belongs to the KptA/TPT1 family.</text>
</comment>
<dbReference type="InterPro" id="IPR042080">
    <property type="entry name" value="RNA_2'-PTrans_N"/>
</dbReference>
<organism evidence="6 7">
    <name type="scientific">Kandleria vitulina DSM 20405</name>
    <dbReference type="NCBI Taxonomy" id="1410657"/>
    <lineage>
        <taxon>Bacteria</taxon>
        <taxon>Bacillati</taxon>
        <taxon>Bacillota</taxon>
        <taxon>Erysipelotrichia</taxon>
        <taxon>Erysipelotrichales</taxon>
        <taxon>Coprobacillaceae</taxon>
        <taxon>Kandleria</taxon>
    </lineage>
</organism>
<evidence type="ECO:0000256" key="4">
    <source>
        <dbReference type="ARBA" id="ARBA00025212"/>
    </source>
</evidence>
<gene>
    <name evidence="5" type="primary">kptA</name>
    <name evidence="6" type="ORF">IV49_GL001397</name>
</gene>
<dbReference type="RefSeq" id="WP_051654335.1">
    <property type="nucleotide sequence ID" value="NZ_JNKN01000001.1"/>
</dbReference>
<dbReference type="HAMAP" id="MF_00299">
    <property type="entry name" value="KptA"/>
    <property type="match status" value="1"/>
</dbReference>
<comment type="caution">
    <text evidence="6">The sequence shown here is derived from an EMBL/GenBank/DDBJ whole genome shotgun (WGS) entry which is preliminary data.</text>
</comment>
<name>A0A0R2HM45_9FIRM</name>
<evidence type="ECO:0000256" key="5">
    <source>
        <dbReference type="HAMAP-Rule" id="MF_00299"/>
    </source>
</evidence>
<dbReference type="GO" id="GO:0003950">
    <property type="term" value="F:NAD+ poly-ADP-ribosyltransferase activity"/>
    <property type="evidence" value="ECO:0007669"/>
    <property type="project" value="InterPro"/>
</dbReference>
<proteinExistence type="inferred from homology"/>
<keyword evidence="7" id="KW-1185">Reference proteome</keyword>
<evidence type="ECO:0000313" key="6">
    <source>
        <dbReference type="EMBL" id="KRN50903.1"/>
    </source>
</evidence>
<reference evidence="6 7" key="1">
    <citation type="journal article" date="2015" name="Genome Announc.">
        <title>Expanding the biotechnology potential of lactobacilli through comparative genomics of 213 strains and associated genera.</title>
        <authorList>
            <person name="Sun Z."/>
            <person name="Harris H.M."/>
            <person name="McCann A."/>
            <person name="Guo C."/>
            <person name="Argimon S."/>
            <person name="Zhang W."/>
            <person name="Yang X."/>
            <person name="Jeffery I.B."/>
            <person name="Cooney J.C."/>
            <person name="Kagawa T.F."/>
            <person name="Liu W."/>
            <person name="Song Y."/>
            <person name="Salvetti E."/>
            <person name="Wrobel A."/>
            <person name="Rasinkangas P."/>
            <person name="Parkhill J."/>
            <person name="Rea M.C."/>
            <person name="O'Sullivan O."/>
            <person name="Ritari J."/>
            <person name="Douillard F.P."/>
            <person name="Paul Ross R."/>
            <person name="Yang R."/>
            <person name="Briner A.E."/>
            <person name="Felis G.E."/>
            <person name="de Vos W.M."/>
            <person name="Barrangou R."/>
            <person name="Klaenhammer T.R."/>
            <person name="Caufield P.W."/>
            <person name="Cui Y."/>
            <person name="Zhang H."/>
            <person name="O'Toole P.W."/>
        </authorList>
    </citation>
    <scope>NUCLEOTIDE SEQUENCE [LARGE SCALE GENOMIC DNA]</scope>
    <source>
        <strain evidence="6 7">DSM 20405</strain>
    </source>
</reference>
<dbReference type="Gene3D" id="1.10.10.970">
    <property type="entry name" value="RNA 2'-phosphotransferase, Tpt1/KptA family, N-terminal domain"/>
    <property type="match status" value="1"/>
</dbReference>
<protein>
    <recommendedName>
        <fullName evidence="5">Probable RNA 2'-phosphotransferase</fullName>
        <ecNumber evidence="5">2.7.1.-</ecNumber>
    </recommendedName>
</protein>
<sequence length="187" mass="22067">MSKYSRLLSLVLRHKPEYLDLHLDYNGYAFIDDVIRGFKEKGYHLSREELERIVKENDKQRFSFDKSHTKIRANQGHSIDVNLSLDAITPPDVLYHGSYLDVEEKIKVEGIKRMTRNYVQLSINIDEALIVGSRHGEPIVYWVDAKRMMEDGYHFYLSKNGIYMTRYIPVGYFHLIEKKDHLCQTSH</sequence>
<dbReference type="InterPro" id="IPR022928">
    <property type="entry name" value="RNA_2'-PTrans_KptA"/>
</dbReference>
<dbReference type="PANTHER" id="PTHR12684:SF2">
    <property type="entry name" value="TRNA 2'-PHOSPHOTRANSFERASE 1"/>
    <property type="match status" value="1"/>
</dbReference>
<evidence type="ECO:0000256" key="3">
    <source>
        <dbReference type="ARBA" id="ARBA00023027"/>
    </source>
</evidence>
<dbReference type="Gene3D" id="3.20.170.30">
    <property type="match status" value="1"/>
</dbReference>
<dbReference type="Pfam" id="PF01885">
    <property type="entry name" value="PTS_2-RNA"/>
    <property type="match status" value="1"/>
</dbReference>
<dbReference type="PANTHER" id="PTHR12684">
    <property type="entry name" value="PUTATIVE PHOSPHOTRANSFERASE"/>
    <property type="match status" value="1"/>
</dbReference>
<keyword evidence="2 5" id="KW-0808">Transferase</keyword>